<dbReference type="Gene3D" id="3.40.430.10">
    <property type="entry name" value="Dihydrofolate Reductase, subunit A"/>
    <property type="match status" value="1"/>
</dbReference>
<evidence type="ECO:0000313" key="10">
    <source>
        <dbReference type="Proteomes" id="UP000184035"/>
    </source>
</evidence>
<evidence type="ECO:0000256" key="7">
    <source>
        <dbReference type="PIRNR" id="PIRNR000194"/>
    </source>
</evidence>
<evidence type="ECO:0000256" key="6">
    <source>
        <dbReference type="ARBA" id="ARBA00023002"/>
    </source>
</evidence>
<dbReference type="PROSITE" id="PS51330">
    <property type="entry name" value="DHFR_2"/>
    <property type="match status" value="1"/>
</dbReference>
<dbReference type="STRING" id="1533.SAMN05443638_11056"/>
<dbReference type="CDD" id="cd00209">
    <property type="entry name" value="DHFR"/>
    <property type="match status" value="1"/>
</dbReference>
<dbReference type="PRINTS" id="PR00070">
    <property type="entry name" value="DHFR"/>
</dbReference>
<dbReference type="PANTHER" id="PTHR48069">
    <property type="entry name" value="DIHYDROFOLATE REDUCTASE"/>
    <property type="match status" value="1"/>
</dbReference>
<keyword evidence="10" id="KW-1185">Reference proteome</keyword>
<dbReference type="PANTHER" id="PTHR48069:SF3">
    <property type="entry name" value="DIHYDROFOLATE REDUCTASE"/>
    <property type="match status" value="1"/>
</dbReference>
<sequence length="163" mass="19290">MLSIIVAVSKNNIIGCNNSLLWHIPEDLKRFKKITENHSIIMGRKTFEALPKVLPNRKHIILSKNKDFKVFHKDVKVINNIDEIINNFVHCKEEIFVIGGGEIYNELINYTDKIYISRIQKNFIGDTYFPHIDSNTWKISYEEKDIFDNYSDLFFDFIIYTRV</sequence>
<name>A0A1M4W4C1_9CLOT</name>
<dbReference type="SUPFAM" id="SSF53597">
    <property type="entry name" value="Dihydrofolate reductase-like"/>
    <property type="match status" value="1"/>
</dbReference>
<evidence type="ECO:0000256" key="2">
    <source>
        <dbReference type="ARBA" id="ARBA00009539"/>
    </source>
</evidence>
<dbReference type="GO" id="GO:0004146">
    <property type="term" value="F:dihydrofolate reductase activity"/>
    <property type="evidence" value="ECO:0007669"/>
    <property type="project" value="UniProtKB-EC"/>
</dbReference>
<evidence type="ECO:0000256" key="4">
    <source>
        <dbReference type="ARBA" id="ARBA00022563"/>
    </source>
</evidence>
<dbReference type="UniPathway" id="UPA00077">
    <property type="reaction ID" value="UER00158"/>
</dbReference>
<dbReference type="GO" id="GO:0006730">
    <property type="term" value="P:one-carbon metabolic process"/>
    <property type="evidence" value="ECO:0007669"/>
    <property type="project" value="UniProtKB-KW"/>
</dbReference>
<dbReference type="EMBL" id="FQVM01000010">
    <property type="protein sequence ID" value="SHE76069.1"/>
    <property type="molecule type" value="Genomic_DNA"/>
</dbReference>
<comment type="similarity">
    <text evidence="2 7">Belongs to the dihydrofolate reductase family.</text>
</comment>
<evidence type="ECO:0000313" key="9">
    <source>
        <dbReference type="EMBL" id="SHE76069.1"/>
    </source>
</evidence>
<gene>
    <name evidence="9" type="ORF">SAMN05443638_11056</name>
</gene>
<protein>
    <recommendedName>
        <fullName evidence="3 7">Dihydrofolate reductase</fullName>
        <ecNumber evidence="3 7">1.5.1.3</ecNumber>
    </recommendedName>
</protein>
<dbReference type="OrthoDB" id="9804315at2"/>
<comment type="pathway">
    <text evidence="1 7">Cofactor biosynthesis; tetrahydrofolate biosynthesis; 5,6,7,8-tetrahydrofolate from 7,8-dihydrofolate: step 1/1.</text>
</comment>
<dbReference type="PIRSF" id="PIRSF000194">
    <property type="entry name" value="DHFR"/>
    <property type="match status" value="1"/>
</dbReference>
<evidence type="ECO:0000256" key="5">
    <source>
        <dbReference type="ARBA" id="ARBA00022857"/>
    </source>
</evidence>
<dbReference type="InterPro" id="IPR001796">
    <property type="entry name" value="DHFR_dom"/>
</dbReference>
<comment type="function">
    <text evidence="7">Key enzyme in folate metabolism. Catalyzes an essential reaction for de novo glycine and purine synthesis, and for DNA precursor synthesis.</text>
</comment>
<dbReference type="InterPro" id="IPR012259">
    <property type="entry name" value="DHFR"/>
</dbReference>
<dbReference type="RefSeq" id="WP_072895302.1">
    <property type="nucleotide sequence ID" value="NZ_FQVM01000010.1"/>
</dbReference>
<comment type="catalytic activity">
    <reaction evidence="7">
        <text>(6S)-5,6,7,8-tetrahydrofolate + NADP(+) = 7,8-dihydrofolate + NADPH + H(+)</text>
        <dbReference type="Rhea" id="RHEA:15009"/>
        <dbReference type="ChEBI" id="CHEBI:15378"/>
        <dbReference type="ChEBI" id="CHEBI:57451"/>
        <dbReference type="ChEBI" id="CHEBI:57453"/>
        <dbReference type="ChEBI" id="CHEBI:57783"/>
        <dbReference type="ChEBI" id="CHEBI:58349"/>
        <dbReference type="EC" id="1.5.1.3"/>
    </reaction>
</comment>
<dbReference type="Proteomes" id="UP000184035">
    <property type="component" value="Unassembled WGS sequence"/>
</dbReference>
<keyword evidence="5 7" id="KW-0521">NADP</keyword>
<dbReference type="EC" id="1.5.1.3" evidence="3 7"/>
<dbReference type="GO" id="GO:0046452">
    <property type="term" value="P:dihydrofolate metabolic process"/>
    <property type="evidence" value="ECO:0007669"/>
    <property type="project" value="TreeGrafter"/>
</dbReference>
<accession>A0A1M4W4C1</accession>
<dbReference type="AlphaFoldDB" id="A0A1M4W4C1"/>
<feature type="domain" description="DHFR" evidence="8">
    <location>
        <begin position="1"/>
        <end position="162"/>
    </location>
</feature>
<evidence type="ECO:0000259" key="8">
    <source>
        <dbReference type="PROSITE" id="PS51330"/>
    </source>
</evidence>
<dbReference type="GO" id="GO:0050661">
    <property type="term" value="F:NADP binding"/>
    <property type="evidence" value="ECO:0007669"/>
    <property type="project" value="InterPro"/>
</dbReference>
<dbReference type="GO" id="GO:0046655">
    <property type="term" value="P:folic acid metabolic process"/>
    <property type="evidence" value="ECO:0007669"/>
    <property type="project" value="TreeGrafter"/>
</dbReference>
<dbReference type="Pfam" id="PF00186">
    <property type="entry name" value="DHFR_1"/>
    <property type="match status" value="1"/>
</dbReference>
<evidence type="ECO:0000256" key="1">
    <source>
        <dbReference type="ARBA" id="ARBA00004903"/>
    </source>
</evidence>
<proteinExistence type="inferred from homology"/>
<reference evidence="9 10" key="1">
    <citation type="submission" date="2016-11" db="EMBL/GenBank/DDBJ databases">
        <authorList>
            <person name="Jaros S."/>
            <person name="Januszkiewicz K."/>
            <person name="Wedrychowicz H."/>
        </authorList>
    </citation>
    <scope>NUCLEOTIDE SEQUENCE [LARGE SCALE GENOMIC DNA]</scope>
    <source>
        <strain evidence="9 10">DSM 2631</strain>
    </source>
</reference>
<dbReference type="GO" id="GO:0005829">
    <property type="term" value="C:cytosol"/>
    <property type="evidence" value="ECO:0007669"/>
    <property type="project" value="TreeGrafter"/>
</dbReference>
<organism evidence="9 10">
    <name type="scientific">Clostridium fallax</name>
    <dbReference type="NCBI Taxonomy" id="1533"/>
    <lineage>
        <taxon>Bacteria</taxon>
        <taxon>Bacillati</taxon>
        <taxon>Bacillota</taxon>
        <taxon>Clostridia</taxon>
        <taxon>Eubacteriales</taxon>
        <taxon>Clostridiaceae</taxon>
        <taxon>Clostridium</taxon>
    </lineage>
</organism>
<evidence type="ECO:0000256" key="3">
    <source>
        <dbReference type="ARBA" id="ARBA00012856"/>
    </source>
</evidence>
<dbReference type="InterPro" id="IPR024072">
    <property type="entry name" value="DHFR-like_dom_sf"/>
</dbReference>
<keyword evidence="6 7" id="KW-0560">Oxidoreductase</keyword>
<dbReference type="GO" id="GO:0046654">
    <property type="term" value="P:tetrahydrofolate biosynthetic process"/>
    <property type="evidence" value="ECO:0007669"/>
    <property type="project" value="UniProtKB-UniPathway"/>
</dbReference>
<keyword evidence="4 7" id="KW-0554">One-carbon metabolism</keyword>